<feature type="transmembrane region" description="Helical" evidence="5">
    <location>
        <begin position="219"/>
        <end position="237"/>
    </location>
</feature>
<feature type="transmembrane region" description="Helical" evidence="5">
    <location>
        <begin position="92"/>
        <end position="115"/>
    </location>
</feature>
<dbReference type="InterPro" id="IPR006977">
    <property type="entry name" value="Yip1_dom"/>
</dbReference>
<comment type="subcellular location">
    <subcellularLocation>
        <location evidence="1">Membrane</location>
        <topology evidence="1">Multi-pass membrane protein</topology>
    </subcellularLocation>
</comment>
<feature type="transmembrane region" description="Helical" evidence="5">
    <location>
        <begin position="185"/>
        <end position="207"/>
    </location>
</feature>
<evidence type="ECO:0000259" key="6">
    <source>
        <dbReference type="Pfam" id="PF04893"/>
    </source>
</evidence>
<evidence type="ECO:0000313" key="7">
    <source>
        <dbReference type="EMBL" id="GLR69656.1"/>
    </source>
</evidence>
<dbReference type="Pfam" id="PF04893">
    <property type="entry name" value="Yip1"/>
    <property type="match status" value="1"/>
</dbReference>
<dbReference type="AlphaFoldDB" id="A0AA37SXT0"/>
<name>A0AA37SXT0_9ALTE</name>
<organism evidence="7 8">
    <name type="scientific">Agaribacter marinus</name>
    <dbReference type="NCBI Taxonomy" id="1431249"/>
    <lineage>
        <taxon>Bacteria</taxon>
        <taxon>Pseudomonadati</taxon>
        <taxon>Pseudomonadota</taxon>
        <taxon>Gammaproteobacteria</taxon>
        <taxon>Alteromonadales</taxon>
        <taxon>Alteromonadaceae</taxon>
        <taxon>Agaribacter</taxon>
    </lineage>
</organism>
<accession>A0AA37SXT0</accession>
<keyword evidence="2 5" id="KW-0812">Transmembrane</keyword>
<keyword evidence="4 5" id="KW-0472">Membrane</keyword>
<dbReference type="GO" id="GO:0016020">
    <property type="term" value="C:membrane"/>
    <property type="evidence" value="ECO:0007669"/>
    <property type="project" value="UniProtKB-SubCell"/>
</dbReference>
<feature type="transmembrane region" description="Helical" evidence="5">
    <location>
        <begin position="38"/>
        <end position="58"/>
    </location>
</feature>
<evidence type="ECO:0000313" key="8">
    <source>
        <dbReference type="Proteomes" id="UP001156601"/>
    </source>
</evidence>
<protein>
    <recommendedName>
        <fullName evidence="6">Yip1 domain-containing protein</fullName>
    </recommendedName>
</protein>
<dbReference type="EMBL" id="BSOT01000005">
    <property type="protein sequence ID" value="GLR69656.1"/>
    <property type="molecule type" value="Genomic_DNA"/>
</dbReference>
<gene>
    <name evidence="7" type="ORF">GCM10007852_05640</name>
</gene>
<reference evidence="7" key="2">
    <citation type="submission" date="2023-01" db="EMBL/GenBank/DDBJ databases">
        <title>Draft genome sequence of Agaribacter marinus strain NBRC 110023.</title>
        <authorList>
            <person name="Sun Q."/>
            <person name="Mori K."/>
        </authorList>
    </citation>
    <scope>NUCLEOTIDE SEQUENCE</scope>
    <source>
        <strain evidence="7">NBRC 110023</strain>
    </source>
</reference>
<dbReference type="RefSeq" id="WP_284215976.1">
    <property type="nucleotide sequence ID" value="NZ_BSOT01000005.1"/>
</dbReference>
<reference evidence="7" key="1">
    <citation type="journal article" date="2014" name="Int. J. Syst. Evol. Microbiol.">
        <title>Complete genome sequence of Corynebacterium casei LMG S-19264T (=DSM 44701T), isolated from a smear-ripened cheese.</title>
        <authorList>
            <consortium name="US DOE Joint Genome Institute (JGI-PGF)"/>
            <person name="Walter F."/>
            <person name="Albersmeier A."/>
            <person name="Kalinowski J."/>
            <person name="Ruckert C."/>
        </authorList>
    </citation>
    <scope>NUCLEOTIDE SEQUENCE</scope>
    <source>
        <strain evidence="7">NBRC 110023</strain>
    </source>
</reference>
<feature type="domain" description="Yip1" evidence="6">
    <location>
        <begin position="19"/>
        <end position="235"/>
    </location>
</feature>
<keyword evidence="8" id="KW-1185">Reference proteome</keyword>
<evidence type="ECO:0000256" key="2">
    <source>
        <dbReference type="ARBA" id="ARBA00022692"/>
    </source>
</evidence>
<evidence type="ECO:0000256" key="3">
    <source>
        <dbReference type="ARBA" id="ARBA00022989"/>
    </source>
</evidence>
<evidence type="ECO:0000256" key="1">
    <source>
        <dbReference type="ARBA" id="ARBA00004141"/>
    </source>
</evidence>
<feature type="transmembrane region" description="Helical" evidence="5">
    <location>
        <begin position="135"/>
        <end position="156"/>
    </location>
</feature>
<evidence type="ECO:0000256" key="4">
    <source>
        <dbReference type="ARBA" id="ARBA00023136"/>
    </source>
</evidence>
<proteinExistence type="predicted"/>
<keyword evidence="3 5" id="KW-1133">Transmembrane helix</keyword>
<comment type="caution">
    <text evidence="7">The sequence shown here is derived from an EMBL/GenBank/DDBJ whole genome shotgun (WGS) entry which is preliminary data.</text>
</comment>
<sequence length="238" mass="26486">MQEHQTNDVTNPIQAASEIFYRPKAVFNTIANVNNWSWVPFIIVCVIGFLPTYLYYGLVDLDWLVHQMALTDNPNASPAEIENFKSAMPKAVLSYTAFAIPVVLVIVNAIIAGYYTLVTKNDEKNVQGFMDWFGASWWIAMPSVVNGLIACILLALQEPNTQISTAIATPLSVAFMLGTDMTSQWFGFFSGIRLDTFWSILIAGYCINSWTSFSFEKSLILSAIPALVIWSISFLVAI</sequence>
<dbReference type="Proteomes" id="UP001156601">
    <property type="component" value="Unassembled WGS sequence"/>
</dbReference>
<evidence type="ECO:0000256" key="5">
    <source>
        <dbReference type="SAM" id="Phobius"/>
    </source>
</evidence>